<feature type="domain" description="HTH marR-type" evidence="1">
    <location>
        <begin position="32"/>
        <end position="132"/>
    </location>
</feature>
<evidence type="ECO:0000313" key="2">
    <source>
        <dbReference type="EMBL" id="PZQ15951.1"/>
    </source>
</evidence>
<protein>
    <submittedName>
        <fullName evidence="2">MarR family transcriptional regulator</fullName>
    </submittedName>
</protein>
<dbReference type="Gene3D" id="1.10.10.10">
    <property type="entry name" value="Winged helix-like DNA-binding domain superfamily/Winged helix DNA-binding domain"/>
    <property type="match status" value="1"/>
</dbReference>
<dbReference type="SMART" id="SM00347">
    <property type="entry name" value="HTH_MARR"/>
    <property type="match status" value="1"/>
</dbReference>
<accession>A0A2W5KGB8</accession>
<sequence length="145" mass="16006">MPTRDEILDIHNMCACSHTRMAARAVTRFYDEALRPSGLKGTQFVLLAAIEAGEATSITDLAELIDIERTTLVRNLQLLRKEGLVSPLKGLNGRRKPALTPKGQDALEAALPLWRSAQGEIEGRLGFGSWQVTRRRLGDLRKAVS</sequence>
<dbReference type="InterPro" id="IPR036390">
    <property type="entry name" value="WH_DNA-bd_sf"/>
</dbReference>
<dbReference type="Pfam" id="PF12802">
    <property type="entry name" value="MarR_2"/>
    <property type="match status" value="1"/>
</dbReference>
<dbReference type="GO" id="GO:0003700">
    <property type="term" value="F:DNA-binding transcription factor activity"/>
    <property type="evidence" value="ECO:0007669"/>
    <property type="project" value="InterPro"/>
</dbReference>
<reference evidence="2 3" key="1">
    <citation type="submission" date="2017-08" db="EMBL/GenBank/DDBJ databases">
        <title>Infants hospitalized years apart are colonized by the same room-sourced microbial strains.</title>
        <authorList>
            <person name="Brooks B."/>
            <person name="Olm M.R."/>
            <person name="Firek B.A."/>
            <person name="Baker R."/>
            <person name="Thomas B.C."/>
            <person name="Morowitz M.J."/>
            <person name="Banfield J.F."/>
        </authorList>
    </citation>
    <scope>NUCLEOTIDE SEQUENCE [LARGE SCALE GENOMIC DNA]</scope>
    <source>
        <strain evidence="2">S2_005_003_R2_43</strain>
    </source>
</reference>
<evidence type="ECO:0000259" key="1">
    <source>
        <dbReference type="SMART" id="SM00347"/>
    </source>
</evidence>
<dbReference type="AlphaFoldDB" id="A0A2W5KGB8"/>
<evidence type="ECO:0000313" key="3">
    <source>
        <dbReference type="Proteomes" id="UP000249577"/>
    </source>
</evidence>
<proteinExistence type="predicted"/>
<dbReference type="InterPro" id="IPR000835">
    <property type="entry name" value="HTH_MarR-typ"/>
</dbReference>
<organism evidence="2 3">
    <name type="scientific">Ancylobacter novellus</name>
    <name type="common">Thiobacillus novellus</name>
    <dbReference type="NCBI Taxonomy" id="921"/>
    <lineage>
        <taxon>Bacteria</taxon>
        <taxon>Pseudomonadati</taxon>
        <taxon>Pseudomonadota</taxon>
        <taxon>Alphaproteobacteria</taxon>
        <taxon>Hyphomicrobiales</taxon>
        <taxon>Xanthobacteraceae</taxon>
        <taxon>Ancylobacter</taxon>
    </lineage>
</organism>
<dbReference type="EMBL" id="QFPN01000004">
    <property type="protein sequence ID" value="PZQ15951.1"/>
    <property type="molecule type" value="Genomic_DNA"/>
</dbReference>
<comment type="caution">
    <text evidence="2">The sequence shown here is derived from an EMBL/GenBank/DDBJ whole genome shotgun (WGS) entry which is preliminary data.</text>
</comment>
<name>A0A2W5KGB8_ANCNO</name>
<dbReference type="SUPFAM" id="SSF46785">
    <property type="entry name" value="Winged helix' DNA-binding domain"/>
    <property type="match status" value="1"/>
</dbReference>
<dbReference type="Proteomes" id="UP000249577">
    <property type="component" value="Unassembled WGS sequence"/>
</dbReference>
<dbReference type="InterPro" id="IPR036388">
    <property type="entry name" value="WH-like_DNA-bd_sf"/>
</dbReference>
<gene>
    <name evidence="2" type="ORF">DI565_09045</name>
</gene>